<dbReference type="InterPro" id="IPR011063">
    <property type="entry name" value="TilS/TtcA_N"/>
</dbReference>
<protein>
    <recommendedName>
        <fullName evidence="8">tRNA(Ile)-lysidine synthase</fullName>
        <ecNumber evidence="8">6.3.4.19</ecNumber>
    </recommendedName>
    <alternativeName>
        <fullName evidence="8">tRNA(Ile)-2-lysyl-cytidine synthase</fullName>
    </alternativeName>
    <alternativeName>
        <fullName evidence="8">tRNA(Ile)-lysidine synthetase</fullName>
    </alternativeName>
</protein>
<dbReference type="InterPro" id="IPR012796">
    <property type="entry name" value="Lysidine-tRNA-synth_C"/>
</dbReference>
<dbReference type="PANTHER" id="PTHR43033:SF1">
    <property type="entry name" value="TRNA(ILE)-LYSIDINE SYNTHASE-RELATED"/>
    <property type="match status" value="1"/>
</dbReference>
<dbReference type="Gene3D" id="3.40.50.620">
    <property type="entry name" value="HUPs"/>
    <property type="match status" value="1"/>
</dbReference>
<dbReference type="CDD" id="cd01992">
    <property type="entry name" value="TilS_N"/>
    <property type="match status" value="1"/>
</dbReference>
<dbReference type="InterPro" id="IPR015262">
    <property type="entry name" value="tRNA_Ile_lys_synt_subst-bd"/>
</dbReference>
<proteinExistence type="inferred from homology"/>
<dbReference type="Pfam" id="PF09179">
    <property type="entry name" value="TilS"/>
    <property type="match status" value="1"/>
</dbReference>
<name>A0ABT9GVE4_9GAMM</name>
<dbReference type="PANTHER" id="PTHR43033">
    <property type="entry name" value="TRNA(ILE)-LYSIDINE SYNTHASE-RELATED"/>
    <property type="match status" value="1"/>
</dbReference>
<sequence length="444" mass="50763">MKTPERDEQLQDYLAACLQAHHPKKVVLALSGGLDSMVLLQLLYQLQQQAPWQLLAVHIHHGLQPDADQWLLFCQQQCQQRGISFASHHLQISGQDNLEARARHARYQALEPYCDSADTLLLTAHHADDQLETLLLALKRGSGVAGLAGIATKRPFADGVLVRPLLPFSRFELEQYAQQHQLDWVEDASNQDSRFDRNFLRQQILPLLTERWPAFAHTASRSMAHCAQAHQQLRAITADMASQCIRSSGELQLSALARYPKVQQDAIIRYWLAPYQLNPTQRWLQTLHRDVIEARQDASPILQLSDWHIRRYNEQLYVLQNNTEQPVDRTLSWQGEAELQLPESLGILRFSVKQPKDSADWLPLQLTEAGVTVCFGTMSARFKPANVPQHKPLKQWCQLWQIPPWQRQRLPLIFQQGQLVAVAGYASACHAEQATVWLNHQRSD</sequence>
<feature type="domain" description="Lysidine-tRNA(Ile) synthetase C-terminal" evidence="9">
    <location>
        <begin position="371"/>
        <end position="440"/>
    </location>
</feature>
<gene>
    <name evidence="8 10" type="primary">tilS</name>
    <name evidence="10" type="ORF">Q3O60_01890</name>
</gene>
<dbReference type="SUPFAM" id="SSF52402">
    <property type="entry name" value="Adenine nucleotide alpha hydrolases-like"/>
    <property type="match status" value="1"/>
</dbReference>
<evidence type="ECO:0000256" key="3">
    <source>
        <dbReference type="ARBA" id="ARBA00022598"/>
    </source>
</evidence>
<dbReference type="InterPro" id="IPR012094">
    <property type="entry name" value="tRNA_Ile_lys_synt"/>
</dbReference>
<dbReference type="EC" id="6.3.4.19" evidence="8"/>
<keyword evidence="6 8" id="KW-0067">ATP-binding</keyword>
<evidence type="ECO:0000256" key="5">
    <source>
        <dbReference type="ARBA" id="ARBA00022741"/>
    </source>
</evidence>
<dbReference type="Proteomes" id="UP001231616">
    <property type="component" value="Unassembled WGS sequence"/>
</dbReference>
<evidence type="ECO:0000313" key="11">
    <source>
        <dbReference type="Proteomes" id="UP001231616"/>
    </source>
</evidence>
<evidence type="ECO:0000256" key="2">
    <source>
        <dbReference type="ARBA" id="ARBA00022490"/>
    </source>
</evidence>
<evidence type="ECO:0000256" key="7">
    <source>
        <dbReference type="ARBA" id="ARBA00048539"/>
    </source>
</evidence>
<dbReference type="GO" id="GO:0032267">
    <property type="term" value="F:tRNA(Ile)-lysidine synthase activity"/>
    <property type="evidence" value="ECO:0007669"/>
    <property type="project" value="UniProtKB-EC"/>
</dbReference>
<dbReference type="SUPFAM" id="SSF56037">
    <property type="entry name" value="PheT/TilS domain"/>
    <property type="match status" value="1"/>
</dbReference>
<evidence type="ECO:0000313" key="10">
    <source>
        <dbReference type="EMBL" id="MDP4534938.1"/>
    </source>
</evidence>
<keyword evidence="3 8" id="KW-0436">Ligase</keyword>
<accession>A0ABT9GVE4</accession>
<evidence type="ECO:0000256" key="8">
    <source>
        <dbReference type="HAMAP-Rule" id="MF_01161"/>
    </source>
</evidence>
<dbReference type="NCBIfam" id="TIGR02433">
    <property type="entry name" value="lysidine_TilS_C"/>
    <property type="match status" value="1"/>
</dbReference>
<dbReference type="SUPFAM" id="SSF82829">
    <property type="entry name" value="MesJ substrate recognition domain-like"/>
    <property type="match status" value="1"/>
</dbReference>
<dbReference type="NCBIfam" id="TIGR02432">
    <property type="entry name" value="lysidine_TilS_N"/>
    <property type="match status" value="1"/>
</dbReference>
<evidence type="ECO:0000259" key="9">
    <source>
        <dbReference type="SMART" id="SM00977"/>
    </source>
</evidence>
<dbReference type="EMBL" id="JAUZVZ010000002">
    <property type="protein sequence ID" value="MDP4534938.1"/>
    <property type="molecule type" value="Genomic_DNA"/>
</dbReference>
<keyword evidence="4 8" id="KW-0819">tRNA processing</keyword>
<comment type="caution">
    <text evidence="10">The sequence shown here is derived from an EMBL/GenBank/DDBJ whole genome shotgun (WGS) entry which is preliminary data.</text>
</comment>
<dbReference type="Pfam" id="PF11734">
    <property type="entry name" value="TilS_C"/>
    <property type="match status" value="1"/>
</dbReference>
<organism evidence="10 11">
    <name type="scientific">Alkalimonas collagenimarina</name>
    <dbReference type="NCBI Taxonomy" id="400390"/>
    <lineage>
        <taxon>Bacteria</taxon>
        <taxon>Pseudomonadati</taxon>
        <taxon>Pseudomonadota</taxon>
        <taxon>Gammaproteobacteria</taxon>
        <taxon>Alkalimonas</taxon>
    </lineage>
</organism>
<feature type="binding site" evidence="8">
    <location>
        <begin position="31"/>
        <end position="36"/>
    </location>
    <ligand>
        <name>ATP</name>
        <dbReference type="ChEBI" id="CHEBI:30616"/>
    </ligand>
</feature>
<evidence type="ECO:0000256" key="6">
    <source>
        <dbReference type="ARBA" id="ARBA00022840"/>
    </source>
</evidence>
<keyword evidence="2 8" id="KW-0963">Cytoplasm</keyword>
<dbReference type="InterPro" id="IPR014729">
    <property type="entry name" value="Rossmann-like_a/b/a_fold"/>
</dbReference>
<comment type="subcellular location">
    <subcellularLocation>
        <location evidence="1 8">Cytoplasm</location>
    </subcellularLocation>
</comment>
<dbReference type="Pfam" id="PF01171">
    <property type="entry name" value="ATP_bind_3"/>
    <property type="match status" value="1"/>
</dbReference>
<dbReference type="SMART" id="SM00977">
    <property type="entry name" value="TilS_C"/>
    <property type="match status" value="1"/>
</dbReference>
<keyword evidence="5 8" id="KW-0547">Nucleotide-binding</keyword>
<reference evidence="10 11" key="1">
    <citation type="submission" date="2023-08" db="EMBL/GenBank/DDBJ databases">
        <authorList>
            <person name="Joshi A."/>
            <person name="Thite S."/>
        </authorList>
    </citation>
    <scope>NUCLEOTIDE SEQUENCE [LARGE SCALE GENOMIC DNA]</scope>
    <source>
        <strain evidence="10 11">AC40</strain>
    </source>
</reference>
<dbReference type="Gene3D" id="1.20.59.20">
    <property type="match status" value="1"/>
</dbReference>
<comment type="function">
    <text evidence="8">Ligates lysine onto the cytidine present at position 34 of the AUA codon-specific tRNA(Ile) that contains the anticodon CAU, in an ATP-dependent manner. Cytidine is converted to lysidine, thus changing the amino acid specificity of the tRNA from methionine to isoleucine.</text>
</comment>
<dbReference type="RefSeq" id="WP_305892204.1">
    <property type="nucleotide sequence ID" value="NZ_JAUZVZ010000002.1"/>
</dbReference>
<comment type="similarity">
    <text evidence="8">Belongs to the tRNA(Ile)-lysidine synthase family.</text>
</comment>
<evidence type="ECO:0000256" key="1">
    <source>
        <dbReference type="ARBA" id="ARBA00004496"/>
    </source>
</evidence>
<keyword evidence="11" id="KW-1185">Reference proteome</keyword>
<dbReference type="HAMAP" id="MF_01161">
    <property type="entry name" value="tRNA_Ile_lys_synt"/>
    <property type="match status" value="1"/>
</dbReference>
<evidence type="ECO:0000256" key="4">
    <source>
        <dbReference type="ARBA" id="ARBA00022694"/>
    </source>
</evidence>
<dbReference type="InterPro" id="IPR012795">
    <property type="entry name" value="tRNA_Ile_lys_synt_N"/>
</dbReference>
<comment type="catalytic activity">
    <reaction evidence="7 8">
        <text>cytidine(34) in tRNA(Ile2) + L-lysine + ATP = lysidine(34) in tRNA(Ile2) + AMP + diphosphate + H(+)</text>
        <dbReference type="Rhea" id="RHEA:43744"/>
        <dbReference type="Rhea" id="RHEA-COMP:10625"/>
        <dbReference type="Rhea" id="RHEA-COMP:10670"/>
        <dbReference type="ChEBI" id="CHEBI:15378"/>
        <dbReference type="ChEBI" id="CHEBI:30616"/>
        <dbReference type="ChEBI" id="CHEBI:32551"/>
        <dbReference type="ChEBI" id="CHEBI:33019"/>
        <dbReference type="ChEBI" id="CHEBI:82748"/>
        <dbReference type="ChEBI" id="CHEBI:83665"/>
        <dbReference type="ChEBI" id="CHEBI:456215"/>
        <dbReference type="EC" id="6.3.4.19"/>
    </reaction>
</comment>
<comment type="domain">
    <text evidence="8">The N-terminal region contains the highly conserved SGGXDS motif, predicted to be a P-loop motif involved in ATP binding.</text>
</comment>